<feature type="transmembrane region" description="Helical" evidence="7">
    <location>
        <begin position="385"/>
        <end position="404"/>
    </location>
</feature>
<dbReference type="EMBL" id="BAAAQM010000110">
    <property type="protein sequence ID" value="GAA2008711.1"/>
    <property type="molecule type" value="Genomic_DNA"/>
</dbReference>
<evidence type="ECO:0000256" key="1">
    <source>
        <dbReference type="ARBA" id="ARBA00004651"/>
    </source>
</evidence>
<feature type="transmembrane region" description="Helical" evidence="7">
    <location>
        <begin position="224"/>
        <end position="245"/>
    </location>
</feature>
<feature type="transmembrane region" description="Helical" evidence="7">
    <location>
        <begin position="319"/>
        <end position="341"/>
    </location>
</feature>
<organism evidence="9 10">
    <name type="scientific">Catenulispora subtropica</name>
    <dbReference type="NCBI Taxonomy" id="450798"/>
    <lineage>
        <taxon>Bacteria</taxon>
        <taxon>Bacillati</taxon>
        <taxon>Actinomycetota</taxon>
        <taxon>Actinomycetes</taxon>
        <taxon>Catenulisporales</taxon>
        <taxon>Catenulisporaceae</taxon>
        <taxon>Catenulispora</taxon>
    </lineage>
</organism>
<feature type="transmembrane region" description="Helical" evidence="7">
    <location>
        <begin position="265"/>
        <end position="284"/>
    </location>
</feature>
<accession>A0ABN2TGJ7</accession>
<evidence type="ECO:0000259" key="8">
    <source>
        <dbReference type="PROSITE" id="PS50850"/>
    </source>
</evidence>
<evidence type="ECO:0000256" key="6">
    <source>
        <dbReference type="ARBA" id="ARBA00023136"/>
    </source>
</evidence>
<reference evidence="9 10" key="1">
    <citation type="journal article" date="2019" name="Int. J. Syst. Evol. Microbiol.">
        <title>The Global Catalogue of Microorganisms (GCM) 10K type strain sequencing project: providing services to taxonomists for standard genome sequencing and annotation.</title>
        <authorList>
            <consortium name="The Broad Institute Genomics Platform"/>
            <consortium name="The Broad Institute Genome Sequencing Center for Infectious Disease"/>
            <person name="Wu L."/>
            <person name="Ma J."/>
        </authorList>
    </citation>
    <scope>NUCLEOTIDE SEQUENCE [LARGE SCALE GENOMIC DNA]</scope>
    <source>
        <strain evidence="9 10">JCM 16013</strain>
    </source>
</reference>
<keyword evidence="4 7" id="KW-0812">Transmembrane</keyword>
<evidence type="ECO:0000256" key="4">
    <source>
        <dbReference type="ARBA" id="ARBA00022692"/>
    </source>
</evidence>
<keyword evidence="6 7" id="KW-0472">Membrane</keyword>
<evidence type="ECO:0000256" key="5">
    <source>
        <dbReference type="ARBA" id="ARBA00022989"/>
    </source>
</evidence>
<dbReference type="RefSeq" id="WP_344663280.1">
    <property type="nucleotide sequence ID" value="NZ_BAAAQM010000110.1"/>
</dbReference>
<keyword evidence="10" id="KW-1185">Reference proteome</keyword>
<dbReference type="PANTHER" id="PTHR23517">
    <property type="entry name" value="RESISTANCE PROTEIN MDTM, PUTATIVE-RELATED-RELATED"/>
    <property type="match status" value="1"/>
</dbReference>
<dbReference type="PANTHER" id="PTHR23517:SF2">
    <property type="entry name" value="MULTIDRUG RESISTANCE PROTEIN MDTH"/>
    <property type="match status" value="1"/>
</dbReference>
<feature type="domain" description="Major facilitator superfamily (MFS) profile" evidence="8">
    <location>
        <begin position="28"/>
        <end position="408"/>
    </location>
</feature>
<name>A0ABN2TGJ7_9ACTN</name>
<dbReference type="InterPro" id="IPR036259">
    <property type="entry name" value="MFS_trans_sf"/>
</dbReference>
<dbReference type="PROSITE" id="PS50850">
    <property type="entry name" value="MFS"/>
    <property type="match status" value="1"/>
</dbReference>
<dbReference type="InterPro" id="IPR011701">
    <property type="entry name" value="MFS"/>
</dbReference>
<keyword evidence="3" id="KW-1003">Cell membrane</keyword>
<dbReference type="Proteomes" id="UP001499854">
    <property type="component" value="Unassembled WGS sequence"/>
</dbReference>
<dbReference type="InterPro" id="IPR050171">
    <property type="entry name" value="MFS_Transporters"/>
</dbReference>
<protein>
    <submittedName>
        <fullName evidence="9">Tetracycline resistance MFS efflux pump</fullName>
    </submittedName>
</protein>
<keyword evidence="2" id="KW-0813">Transport</keyword>
<dbReference type="Pfam" id="PF07690">
    <property type="entry name" value="MFS_1"/>
    <property type="match status" value="1"/>
</dbReference>
<evidence type="ECO:0000256" key="3">
    <source>
        <dbReference type="ARBA" id="ARBA00022475"/>
    </source>
</evidence>
<dbReference type="Gene3D" id="1.20.1250.20">
    <property type="entry name" value="MFS general substrate transporter like domains"/>
    <property type="match status" value="1"/>
</dbReference>
<feature type="transmembrane region" description="Helical" evidence="7">
    <location>
        <begin position="353"/>
        <end position="373"/>
    </location>
</feature>
<keyword evidence="5 7" id="KW-1133">Transmembrane helix</keyword>
<evidence type="ECO:0000313" key="9">
    <source>
        <dbReference type="EMBL" id="GAA2008711.1"/>
    </source>
</evidence>
<proteinExistence type="predicted"/>
<gene>
    <name evidence="9" type="ORF">GCM10009838_88680</name>
</gene>
<feature type="transmembrane region" description="Helical" evidence="7">
    <location>
        <begin position="61"/>
        <end position="83"/>
    </location>
</feature>
<sequence>MALRDGDPPAGIGIRALRLLGLTEVPVGIRGLVTATAVQGLATSGFSSYVAIWAIQRLHASAAAVGVALFLRAASGIGSGYLGGRFSDRRGRRPVILASWLGQAVCIASFTVAGDHVPVGLALIVAFGPLGPPGSAASSALIADAVPAGERGSAFAAMRVLRSMSVILGPPGAALLVAIGGWPTMFGGLAACSLAAVVTARLLIHDPPRGDAVPAGKQAADRALWRDGMFLLFLSSVTLITLTLAATDRFLPVAAVSSYHLPVSAWGVLIAMNPVLIVLFQARATRVGDRMPRRTLVLVAAALTGGPFLLFLLNTSTAMIAAVVVLSTFGEIAWTPTAQALAADLAPAAQRGAYLGAFDGAVSLAYAVGPMAALEIHAVAGDTPVWWSGAAAATAGAALAVAALTRERLSSEAVPESAAPRPAGTAR</sequence>
<comment type="subcellular location">
    <subcellularLocation>
        <location evidence="1">Cell membrane</location>
        <topology evidence="1">Multi-pass membrane protein</topology>
    </subcellularLocation>
</comment>
<evidence type="ECO:0000313" key="10">
    <source>
        <dbReference type="Proteomes" id="UP001499854"/>
    </source>
</evidence>
<evidence type="ECO:0000256" key="7">
    <source>
        <dbReference type="SAM" id="Phobius"/>
    </source>
</evidence>
<feature type="transmembrane region" description="Helical" evidence="7">
    <location>
        <begin position="296"/>
        <end position="313"/>
    </location>
</feature>
<evidence type="ECO:0000256" key="2">
    <source>
        <dbReference type="ARBA" id="ARBA00022448"/>
    </source>
</evidence>
<comment type="caution">
    <text evidence="9">The sequence shown here is derived from an EMBL/GenBank/DDBJ whole genome shotgun (WGS) entry which is preliminary data.</text>
</comment>
<dbReference type="InterPro" id="IPR020846">
    <property type="entry name" value="MFS_dom"/>
</dbReference>
<dbReference type="SUPFAM" id="SSF103473">
    <property type="entry name" value="MFS general substrate transporter"/>
    <property type="match status" value="1"/>
</dbReference>